<dbReference type="NCBIfam" id="TIGR02226">
    <property type="entry name" value="two_anch"/>
    <property type="match status" value="1"/>
</dbReference>
<dbReference type="Proteomes" id="UP001300692">
    <property type="component" value="Unassembled WGS sequence"/>
</dbReference>
<evidence type="ECO:0000313" key="4">
    <source>
        <dbReference type="Proteomes" id="UP001300692"/>
    </source>
</evidence>
<keyword evidence="4" id="KW-1185">Reference proteome</keyword>
<evidence type="ECO:0000313" key="3">
    <source>
        <dbReference type="EMBL" id="MCV9387557.1"/>
    </source>
</evidence>
<keyword evidence="1" id="KW-0472">Membrane</keyword>
<keyword evidence="1" id="KW-1133">Transmembrane helix</keyword>
<keyword evidence="1" id="KW-0812">Transmembrane</keyword>
<accession>A0ABT3CV96</accession>
<dbReference type="InterPro" id="IPR024163">
    <property type="entry name" value="Aerotolerance_reg_N"/>
</dbReference>
<organism evidence="3 4">
    <name type="scientific">Reichenbachiella ulvae</name>
    <dbReference type="NCBI Taxonomy" id="2980104"/>
    <lineage>
        <taxon>Bacteria</taxon>
        <taxon>Pseudomonadati</taxon>
        <taxon>Bacteroidota</taxon>
        <taxon>Cytophagia</taxon>
        <taxon>Cytophagales</taxon>
        <taxon>Reichenbachiellaceae</taxon>
        <taxon>Reichenbachiella</taxon>
    </lineage>
</organism>
<comment type="caution">
    <text evidence="3">The sequence shown here is derived from an EMBL/GenBank/DDBJ whole genome shotgun (WGS) entry which is preliminary data.</text>
</comment>
<sequence>MSFANVTFLWGLLALSIPIIVHLFNFRKAKVVQFSNVRFLHQVRKKSSSKLQLKQLLVLLCRLLFIAFLVLAFAQPFIPGQEEGLNSSSVILYVDNSGSMNNLNQENTAALTSAKSMAGQLIDLYPTATQFKILDNDFGSQSYHFKSAQKAKDIVAEMDYSPVSRTGQEVIDKIMALKDEGQESEIFLISDGQRSTFGQLDQVADSSSQYYYLPISTLQSNNLSVDSVYLNHPFVLAHNDNVLTARIKNSGNSSIEDLIVKLQLNGKQFASVAINIDAQSTKSIPFELSNQLQQYNEGKISFEDFPVTFDNDFYLSFNLAPKIKVTEIKSTSEKTYIQKVFEDNALFEFQSFASGQIDYQVLEGSDLLIFNALDEINNSLNAQVANLLSRKKSVLLIPHPQERLDEIKQVGLLNYQNISSQEKIELKAPDLENPFFAGIFESLDQNTALPMAAPLFKIAGLQQSLLELKTGQSLLSKISGQGNLYVLSTPLITEQTNFFRHAFFVPTMQRIAELSASSSNRLYYTADHSNISITLDSINHQKLYELTPYSHEGNALIPSQRLVQNQLVMDFPKYLLKPGNYQLKSDQQTLGFVSFNQAPEESQLETLDSEEFEALYAGLENMERFEKLNSQNFSQTMKEKYHSIELWKYALLLSVVFLIAESLLLRFL</sequence>
<reference evidence="3 4" key="1">
    <citation type="submission" date="2022-10" db="EMBL/GenBank/DDBJ databases">
        <title>Comparative genomics and taxonomic characterization of three novel marine species of genus Reichenbachiella exhibiting antioxidant and polysaccharide degradation activities.</title>
        <authorList>
            <person name="Muhammad N."/>
            <person name="Lee Y.-J."/>
            <person name="Ko J."/>
            <person name="Kim S.-G."/>
        </authorList>
    </citation>
    <scope>NUCLEOTIDE SEQUENCE [LARGE SCALE GENOMIC DNA]</scope>
    <source>
        <strain evidence="3 4">ABR2-5</strain>
    </source>
</reference>
<feature type="transmembrane region" description="Helical" evidence="1">
    <location>
        <begin position="6"/>
        <end position="26"/>
    </location>
</feature>
<dbReference type="Pfam" id="PF07584">
    <property type="entry name" value="BatA"/>
    <property type="match status" value="1"/>
</dbReference>
<dbReference type="PANTHER" id="PTHR37464">
    <property type="entry name" value="BLL2463 PROTEIN"/>
    <property type="match status" value="1"/>
</dbReference>
<dbReference type="InterPro" id="IPR011933">
    <property type="entry name" value="Double_TM_dom"/>
</dbReference>
<dbReference type="RefSeq" id="WP_264138378.1">
    <property type="nucleotide sequence ID" value="NZ_JAOYOD010000001.1"/>
</dbReference>
<name>A0ABT3CV96_9BACT</name>
<proteinExistence type="predicted"/>
<evidence type="ECO:0000259" key="2">
    <source>
        <dbReference type="Pfam" id="PF07584"/>
    </source>
</evidence>
<feature type="domain" description="Aerotolerance regulator N-terminal" evidence="2">
    <location>
        <begin position="1"/>
        <end position="76"/>
    </location>
</feature>
<feature type="transmembrane region" description="Helical" evidence="1">
    <location>
        <begin position="56"/>
        <end position="78"/>
    </location>
</feature>
<evidence type="ECO:0000256" key="1">
    <source>
        <dbReference type="SAM" id="Phobius"/>
    </source>
</evidence>
<protein>
    <submittedName>
        <fullName evidence="3">BatA domain-containing protein</fullName>
    </submittedName>
</protein>
<dbReference type="EMBL" id="JAOYOD010000001">
    <property type="protein sequence ID" value="MCV9387557.1"/>
    <property type="molecule type" value="Genomic_DNA"/>
</dbReference>
<dbReference type="PANTHER" id="PTHR37464:SF1">
    <property type="entry name" value="BLL2463 PROTEIN"/>
    <property type="match status" value="1"/>
</dbReference>
<gene>
    <name evidence="3" type="ORF">N7U62_12830</name>
</gene>